<dbReference type="EMBL" id="LIYD01000005">
    <property type="protein sequence ID" value="KOS06559.1"/>
    <property type="molecule type" value="Genomic_DNA"/>
</dbReference>
<accession>A0A0M9VIN0</accession>
<evidence type="ECO:0000313" key="4">
    <source>
        <dbReference type="EMBL" id="KOS06559.1"/>
    </source>
</evidence>
<gene>
    <name evidence="4" type="ORF">AM493_11320</name>
</gene>
<evidence type="ECO:0000259" key="3">
    <source>
        <dbReference type="Pfam" id="PF18962"/>
    </source>
</evidence>
<keyword evidence="1 2" id="KW-0732">Signal</keyword>
<dbReference type="InterPro" id="IPR026444">
    <property type="entry name" value="Secre_tail"/>
</dbReference>
<name>A0A0M9VIN0_9FLAO</name>
<feature type="chain" id="PRO_5005839279" description="Secretion system C-terminal sorting domain-containing protein" evidence="2">
    <location>
        <begin position="19"/>
        <end position="247"/>
    </location>
</feature>
<dbReference type="STRING" id="1202724.AM493_11320"/>
<sequence>MKKIILLGAILFGTLTQAQNIAYTTNNGATIENNQVFTFNTVDAEAAKLLINLKNNGTETFRFKIRVDEVIGNELPTLEMGLQFCFSTLCYTGVVAGNLYPNNPVALAAGQTNDPADHFLNTYGGTNGAAVTYKFTVVEVNEAEEIIQDNLLKFTYIYQPTASISDFTALKNIGISLNSTVVKTQLDVTANTAATLQLFDANGKKVKTATITEGNQSVDLSALSSGIYFADFKTTGNKTANIKIVKN</sequence>
<dbReference type="Pfam" id="PF18962">
    <property type="entry name" value="Por_Secre_tail"/>
    <property type="match status" value="1"/>
</dbReference>
<dbReference type="AlphaFoldDB" id="A0A0M9VIN0"/>
<comment type="caution">
    <text evidence="4">The sequence shown here is derived from an EMBL/GenBank/DDBJ whole genome shotgun (WGS) entry which is preliminary data.</text>
</comment>
<evidence type="ECO:0000256" key="2">
    <source>
        <dbReference type="SAM" id="SignalP"/>
    </source>
</evidence>
<dbReference type="PATRIC" id="fig|1202724.3.peg.2350"/>
<reference evidence="4 5" key="1">
    <citation type="submission" date="2015-08" db="EMBL/GenBank/DDBJ databases">
        <title>Whole genome sequence of Flavobacterium akiainvivens IK-1T, from decaying Wikstroemia oahuensis, an endemic Hawaiian shrub.</title>
        <authorList>
            <person name="Wan X."/>
            <person name="Hou S."/>
            <person name="Saito J."/>
            <person name="Donachie S."/>
        </authorList>
    </citation>
    <scope>NUCLEOTIDE SEQUENCE [LARGE SCALE GENOMIC DNA]</scope>
    <source>
        <strain evidence="4 5">IK-1</strain>
    </source>
</reference>
<proteinExistence type="predicted"/>
<evidence type="ECO:0000313" key="5">
    <source>
        <dbReference type="Proteomes" id="UP000037755"/>
    </source>
</evidence>
<evidence type="ECO:0000256" key="1">
    <source>
        <dbReference type="ARBA" id="ARBA00022729"/>
    </source>
</evidence>
<organism evidence="4 5">
    <name type="scientific">Flavobacterium akiainvivens</name>
    <dbReference type="NCBI Taxonomy" id="1202724"/>
    <lineage>
        <taxon>Bacteria</taxon>
        <taxon>Pseudomonadati</taxon>
        <taxon>Bacteroidota</taxon>
        <taxon>Flavobacteriia</taxon>
        <taxon>Flavobacteriales</taxon>
        <taxon>Flavobacteriaceae</taxon>
        <taxon>Flavobacterium</taxon>
    </lineage>
</organism>
<dbReference type="OrthoDB" id="1247931at2"/>
<feature type="signal peptide" evidence="2">
    <location>
        <begin position="1"/>
        <end position="18"/>
    </location>
</feature>
<dbReference type="Proteomes" id="UP000037755">
    <property type="component" value="Unassembled WGS sequence"/>
</dbReference>
<dbReference type="NCBIfam" id="TIGR04183">
    <property type="entry name" value="Por_Secre_tail"/>
    <property type="match status" value="1"/>
</dbReference>
<protein>
    <recommendedName>
        <fullName evidence="3">Secretion system C-terminal sorting domain-containing protein</fullName>
    </recommendedName>
</protein>
<keyword evidence="5" id="KW-1185">Reference proteome</keyword>
<feature type="domain" description="Secretion system C-terminal sorting" evidence="3">
    <location>
        <begin position="188"/>
        <end position="243"/>
    </location>
</feature>
<dbReference type="RefSeq" id="WP_054408157.1">
    <property type="nucleotide sequence ID" value="NZ_FOYA01000001.1"/>
</dbReference>